<dbReference type="EMBL" id="KV428348">
    <property type="protein sequence ID" value="KZT32340.1"/>
    <property type="molecule type" value="Genomic_DNA"/>
</dbReference>
<proteinExistence type="predicted"/>
<accession>A0A165XM82</accession>
<evidence type="ECO:0000313" key="3">
    <source>
        <dbReference type="Proteomes" id="UP000076798"/>
    </source>
</evidence>
<keyword evidence="3" id="KW-1185">Reference proteome</keyword>
<feature type="region of interest" description="Disordered" evidence="1">
    <location>
        <begin position="19"/>
        <end position="60"/>
    </location>
</feature>
<protein>
    <submittedName>
        <fullName evidence="2">Uncharacterized protein</fullName>
    </submittedName>
</protein>
<dbReference type="AlphaFoldDB" id="A0A165XM82"/>
<dbReference type="Proteomes" id="UP000076798">
    <property type="component" value="Unassembled WGS sequence"/>
</dbReference>
<organism evidence="2 3">
    <name type="scientific">Sistotremastrum suecicum HHB10207 ss-3</name>
    <dbReference type="NCBI Taxonomy" id="1314776"/>
    <lineage>
        <taxon>Eukaryota</taxon>
        <taxon>Fungi</taxon>
        <taxon>Dikarya</taxon>
        <taxon>Basidiomycota</taxon>
        <taxon>Agaricomycotina</taxon>
        <taxon>Agaricomycetes</taxon>
        <taxon>Sistotremastrales</taxon>
        <taxon>Sistotremastraceae</taxon>
        <taxon>Sistotremastrum</taxon>
    </lineage>
</organism>
<feature type="non-terminal residue" evidence="2">
    <location>
        <position position="60"/>
    </location>
</feature>
<sequence length="60" mass="6989">MFSTDPEFGMWAHLKSRIEHNTDPTRGNFAEEARDNRRRKAEQAEIASDRERQRSEGGVL</sequence>
<evidence type="ECO:0000313" key="2">
    <source>
        <dbReference type="EMBL" id="KZT32340.1"/>
    </source>
</evidence>
<name>A0A165XM82_9AGAM</name>
<evidence type="ECO:0000256" key="1">
    <source>
        <dbReference type="SAM" id="MobiDB-lite"/>
    </source>
</evidence>
<gene>
    <name evidence="2" type="ORF">SISSUDRAFT_1055655</name>
</gene>
<reference evidence="2 3" key="1">
    <citation type="journal article" date="2016" name="Mol. Biol. Evol.">
        <title>Comparative Genomics of Early-Diverging Mushroom-Forming Fungi Provides Insights into the Origins of Lignocellulose Decay Capabilities.</title>
        <authorList>
            <person name="Nagy L.G."/>
            <person name="Riley R."/>
            <person name="Tritt A."/>
            <person name="Adam C."/>
            <person name="Daum C."/>
            <person name="Floudas D."/>
            <person name="Sun H."/>
            <person name="Yadav J.S."/>
            <person name="Pangilinan J."/>
            <person name="Larsson K.H."/>
            <person name="Matsuura K."/>
            <person name="Barry K."/>
            <person name="Labutti K."/>
            <person name="Kuo R."/>
            <person name="Ohm R.A."/>
            <person name="Bhattacharya S.S."/>
            <person name="Shirouzu T."/>
            <person name="Yoshinaga Y."/>
            <person name="Martin F.M."/>
            <person name="Grigoriev I.V."/>
            <person name="Hibbett D.S."/>
        </authorList>
    </citation>
    <scope>NUCLEOTIDE SEQUENCE [LARGE SCALE GENOMIC DNA]</scope>
    <source>
        <strain evidence="2 3">HHB10207 ss-3</strain>
    </source>
</reference>